<sequence>MALRSQRVSVPNPCFLNLSDNFDRNYIGEDAIRVAFAPFSQRLGYLFVGIFDGHNGPHTANVLVENLFGAVIGRLADLYSTYARNNRTVDVASGVLLSIEPGAPPDPVPSDEDIDLAISKAFVNFDDFLVHESARLVLGLNDADYAALQNNNSPDQAHAAHPRRYETPLETAVRALSGAHAGSCALVGLFNNADRSLRVALTGDSRAVFGRRVLTTAADGTQSYKYAVHALSADQNAKNAEEAARLSAQHPNEPELLKGNRVVGWGCARAFGDGAMKWSLAVQERLHAEVLGDRPRAACKTPPYFTAEPVITTKKDVQRGDFAVFGSDGLWDCLTNEEVVGLVGQWLDDHGWPENVQGQDGKTYEVRIPNNPQDRKASIPSQLSSDQSSQRHLPRNPFKTYAPEDLPVVYPETYEDNTTMYKYWRRQKRFVVEDENVAAHLGRNAFGGYNRHLTEALLAMSAPRARKFKDDISIVVVFFD</sequence>
<keyword evidence="4" id="KW-1185">Reference proteome</keyword>
<dbReference type="AlphaFoldDB" id="A0A0D2P6P0"/>
<dbReference type="Proteomes" id="UP000054270">
    <property type="component" value="Unassembled WGS sequence"/>
</dbReference>
<dbReference type="GO" id="GO:0005739">
    <property type="term" value="C:mitochondrion"/>
    <property type="evidence" value="ECO:0007669"/>
    <property type="project" value="TreeGrafter"/>
</dbReference>
<accession>A0A0D2P6P0</accession>
<feature type="region of interest" description="Disordered" evidence="1">
    <location>
        <begin position="368"/>
        <end position="397"/>
    </location>
</feature>
<dbReference type="PANTHER" id="PTHR13832:SF792">
    <property type="entry name" value="GM14286P"/>
    <property type="match status" value="1"/>
</dbReference>
<dbReference type="EMBL" id="KN817628">
    <property type="protein sequence ID" value="KJA16070.1"/>
    <property type="molecule type" value="Genomic_DNA"/>
</dbReference>
<dbReference type="InterPro" id="IPR015655">
    <property type="entry name" value="PP2C"/>
</dbReference>
<protein>
    <recommendedName>
        <fullName evidence="2">PPM-type phosphatase domain-containing protein</fullName>
    </recommendedName>
</protein>
<dbReference type="PANTHER" id="PTHR13832">
    <property type="entry name" value="PROTEIN PHOSPHATASE 2C"/>
    <property type="match status" value="1"/>
</dbReference>
<evidence type="ECO:0000256" key="1">
    <source>
        <dbReference type="SAM" id="MobiDB-lite"/>
    </source>
</evidence>
<feature type="compositionally biased region" description="Low complexity" evidence="1">
    <location>
        <begin position="378"/>
        <end position="390"/>
    </location>
</feature>
<dbReference type="CDD" id="cd00143">
    <property type="entry name" value="PP2Cc"/>
    <property type="match status" value="1"/>
</dbReference>
<dbReference type="Gene3D" id="3.60.40.10">
    <property type="entry name" value="PPM-type phosphatase domain"/>
    <property type="match status" value="1"/>
</dbReference>
<proteinExistence type="predicted"/>
<dbReference type="InterPro" id="IPR001932">
    <property type="entry name" value="PPM-type_phosphatase-like_dom"/>
</dbReference>
<dbReference type="Pfam" id="PF00481">
    <property type="entry name" value="PP2C"/>
    <property type="match status" value="1"/>
</dbReference>
<reference evidence="4" key="1">
    <citation type="submission" date="2014-04" db="EMBL/GenBank/DDBJ databases">
        <title>Evolutionary Origins and Diversification of the Mycorrhizal Mutualists.</title>
        <authorList>
            <consortium name="DOE Joint Genome Institute"/>
            <consortium name="Mycorrhizal Genomics Consortium"/>
            <person name="Kohler A."/>
            <person name="Kuo A."/>
            <person name="Nagy L.G."/>
            <person name="Floudas D."/>
            <person name="Copeland A."/>
            <person name="Barry K.W."/>
            <person name="Cichocki N."/>
            <person name="Veneault-Fourrey C."/>
            <person name="LaButti K."/>
            <person name="Lindquist E.A."/>
            <person name="Lipzen A."/>
            <person name="Lundell T."/>
            <person name="Morin E."/>
            <person name="Murat C."/>
            <person name="Riley R."/>
            <person name="Ohm R."/>
            <person name="Sun H."/>
            <person name="Tunlid A."/>
            <person name="Henrissat B."/>
            <person name="Grigoriev I.V."/>
            <person name="Hibbett D.S."/>
            <person name="Martin F."/>
        </authorList>
    </citation>
    <scope>NUCLEOTIDE SEQUENCE [LARGE SCALE GENOMIC DNA]</scope>
    <source>
        <strain evidence="4">FD-334 SS-4</strain>
    </source>
</reference>
<gene>
    <name evidence="3" type="ORF">HYPSUDRAFT_322760</name>
</gene>
<dbReference type="SUPFAM" id="SSF81606">
    <property type="entry name" value="PP2C-like"/>
    <property type="match status" value="1"/>
</dbReference>
<dbReference type="PROSITE" id="PS51746">
    <property type="entry name" value="PPM_2"/>
    <property type="match status" value="1"/>
</dbReference>
<dbReference type="OMA" id="DVKTPPY"/>
<dbReference type="InterPro" id="IPR036457">
    <property type="entry name" value="PPM-type-like_dom_sf"/>
</dbReference>
<dbReference type="STRING" id="945553.A0A0D2P6P0"/>
<dbReference type="SMART" id="SM00332">
    <property type="entry name" value="PP2Cc"/>
    <property type="match status" value="1"/>
</dbReference>
<dbReference type="GO" id="GO:0004741">
    <property type="term" value="F:[pyruvate dehydrogenase (acetyl-transferring)]-phosphatase activity"/>
    <property type="evidence" value="ECO:0007669"/>
    <property type="project" value="TreeGrafter"/>
</dbReference>
<feature type="domain" description="PPM-type phosphatase" evidence="2">
    <location>
        <begin position="26"/>
        <end position="479"/>
    </location>
</feature>
<name>A0A0D2P6P0_HYPSF</name>
<evidence type="ECO:0000313" key="3">
    <source>
        <dbReference type="EMBL" id="KJA16070.1"/>
    </source>
</evidence>
<evidence type="ECO:0000313" key="4">
    <source>
        <dbReference type="Proteomes" id="UP000054270"/>
    </source>
</evidence>
<organism evidence="3 4">
    <name type="scientific">Hypholoma sublateritium (strain FD-334 SS-4)</name>
    <dbReference type="NCBI Taxonomy" id="945553"/>
    <lineage>
        <taxon>Eukaryota</taxon>
        <taxon>Fungi</taxon>
        <taxon>Dikarya</taxon>
        <taxon>Basidiomycota</taxon>
        <taxon>Agaricomycotina</taxon>
        <taxon>Agaricomycetes</taxon>
        <taxon>Agaricomycetidae</taxon>
        <taxon>Agaricales</taxon>
        <taxon>Agaricineae</taxon>
        <taxon>Strophariaceae</taxon>
        <taxon>Hypholoma</taxon>
    </lineage>
</organism>
<evidence type="ECO:0000259" key="2">
    <source>
        <dbReference type="PROSITE" id="PS51746"/>
    </source>
</evidence>
<dbReference type="OrthoDB" id="420076at2759"/>